<evidence type="ECO:0000259" key="3">
    <source>
        <dbReference type="PROSITE" id="PS01124"/>
    </source>
</evidence>
<keyword evidence="2" id="KW-0804">Transcription</keyword>
<dbReference type="Proteomes" id="UP000237718">
    <property type="component" value="Unassembled WGS sequence"/>
</dbReference>
<keyword evidence="1" id="KW-0805">Transcription regulation</keyword>
<dbReference type="InterPro" id="IPR018060">
    <property type="entry name" value="HTH_AraC"/>
</dbReference>
<proteinExistence type="predicted"/>
<dbReference type="InterPro" id="IPR009057">
    <property type="entry name" value="Homeodomain-like_sf"/>
</dbReference>
<name>A0A2T1A8L3_TRISK</name>
<dbReference type="PROSITE" id="PS01124">
    <property type="entry name" value="HTH_ARAC_FAMILY_2"/>
    <property type="match status" value="1"/>
</dbReference>
<keyword evidence="4" id="KW-0238">DNA-binding</keyword>
<evidence type="ECO:0000256" key="2">
    <source>
        <dbReference type="ARBA" id="ARBA00023163"/>
    </source>
</evidence>
<dbReference type="AlphaFoldDB" id="A0A2T1A8L3"/>
<evidence type="ECO:0000313" key="5">
    <source>
        <dbReference type="Proteomes" id="UP000237718"/>
    </source>
</evidence>
<dbReference type="Gene3D" id="1.10.10.60">
    <property type="entry name" value="Homeodomain-like"/>
    <property type="match status" value="1"/>
</dbReference>
<dbReference type="Pfam" id="PF12833">
    <property type="entry name" value="HTH_18"/>
    <property type="match status" value="1"/>
</dbReference>
<accession>A0A2T1A8L3</accession>
<feature type="domain" description="HTH araC/xylS-type" evidence="3">
    <location>
        <begin position="196"/>
        <end position="293"/>
    </location>
</feature>
<evidence type="ECO:0000256" key="1">
    <source>
        <dbReference type="ARBA" id="ARBA00023015"/>
    </source>
</evidence>
<reference evidence="4 5" key="1">
    <citation type="submission" date="2018-03" db="EMBL/GenBank/DDBJ databases">
        <title>Genomic Encyclopedia of Archaeal and Bacterial Type Strains, Phase II (KMG-II): from individual species to whole genera.</title>
        <authorList>
            <person name="Goeker M."/>
        </authorList>
    </citation>
    <scope>NUCLEOTIDE SEQUENCE [LARGE SCALE GENOMIC DNA]</scope>
    <source>
        <strain evidence="4 5">DSM 25328</strain>
    </source>
</reference>
<dbReference type="EMBL" id="PVUF01000019">
    <property type="protein sequence ID" value="PRZ44946.1"/>
    <property type="molecule type" value="Genomic_DNA"/>
</dbReference>
<dbReference type="SUPFAM" id="SSF46689">
    <property type="entry name" value="Homeodomain-like"/>
    <property type="match status" value="1"/>
</dbReference>
<dbReference type="PANTHER" id="PTHR47893:SF1">
    <property type="entry name" value="REGULATORY PROTEIN PCHR"/>
    <property type="match status" value="1"/>
</dbReference>
<gene>
    <name evidence="4" type="ORF">CLV89_11959</name>
</gene>
<dbReference type="InterPro" id="IPR053142">
    <property type="entry name" value="PchR_regulatory_protein"/>
</dbReference>
<dbReference type="SMART" id="SM00342">
    <property type="entry name" value="HTH_ARAC"/>
    <property type="match status" value="1"/>
</dbReference>
<evidence type="ECO:0000313" key="4">
    <source>
        <dbReference type="EMBL" id="PRZ44946.1"/>
    </source>
</evidence>
<comment type="caution">
    <text evidence="4">The sequence shown here is derived from an EMBL/GenBank/DDBJ whole genome shotgun (WGS) entry which is preliminary data.</text>
</comment>
<protein>
    <submittedName>
        <fullName evidence="4">AraC-like DNA-binding protein</fullName>
    </submittedName>
</protein>
<dbReference type="GO" id="GO:0043565">
    <property type="term" value="F:sequence-specific DNA binding"/>
    <property type="evidence" value="ECO:0007669"/>
    <property type="project" value="InterPro"/>
</dbReference>
<dbReference type="PANTHER" id="PTHR47893">
    <property type="entry name" value="REGULATORY PROTEIN PCHR"/>
    <property type="match status" value="1"/>
</dbReference>
<organism evidence="4 5">
    <name type="scientific">Tritonibacter scottomollicae</name>
    <name type="common">Epibacterium scottomollicae</name>
    <dbReference type="NCBI Taxonomy" id="483013"/>
    <lineage>
        <taxon>Bacteria</taxon>
        <taxon>Pseudomonadati</taxon>
        <taxon>Pseudomonadota</taxon>
        <taxon>Alphaproteobacteria</taxon>
        <taxon>Rhodobacterales</taxon>
        <taxon>Paracoccaceae</taxon>
        <taxon>Tritonibacter</taxon>
    </lineage>
</organism>
<sequence>MSGVETVALKTAAVDIEVQRAKAAPDTGIAWTKTRFRSNGPDTVEVVSNRPADFVFTQVPLGGSFAAELTCGTHYESETVGLVRPRDSGALFRLQRSEADIFGVNAPLEMVERWFAGKVPKAVQRILDGMGGPSLVTQAPLPSYLRISLEQALHSRLPLRTQLIEAAALQILCYQLEALSTDSSPGIATHEVQAAREAHAMLEAEAMAPPGLGELASRLGLAANRLALAYREVFGCTLVQSTEQVRLHAACDAILGGAPIKLVASQLGYASVSSFTYAFRKKMGMPPRKWRDAQARRVNRIRSDF</sequence>
<dbReference type="GO" id="GO:0003700">
    <property type="term" value="F:DNA-binding transcription factor activity"/>
    <property type="evidence" value="ECO:0007669"/>
    <property type="project" value="InterPro"/>
</dbReference>